<feature type="coiled-coil region" evidence="4">
    <location>
        <begin position="74"/>
        <end position="118"/>
    </location>
</feature>
<comment type="function">
    <text evidence="2 3">Might take part in the signal recognition particle (SRP) pathway. This is inferred from the conservation of its genetic proximity to ftsY/ffh. May be a regulatory protein.</text>
</comment>
<dbReference type="AlphaFoldDB" id="A0A1H8E6A8"/>
<dbReference type="InterPro" id="IPR036388">
    <property type="entry name" value="WH-like_DNA-bd_sf"/>
</dbReference>
<evidence type="ECO:0000313" key="6">
    <source>
        <dbReference type="Proteomes" id="UP000199695"/>
    </source>
</evidence>
<evidence type="ECO:0000256" key="2">
    <source>
        <dbReference type="ARBA" id="ARBA00024764"/>
    </source>
</evidence>
<dbReference type="HAMAP" id="MF_00245">
    <property type="entry name" value="UPF0122"/>
    <property type="match status" value="1"/>
</dbReference>
<proteinExistence type="inferred from homology"/>
<dbReference type="STRING" id="1173111.SAMN05444955_106126"/>
<dbReference type="PANTHER" id="PTHR40083:SF1">
    <property type="entry name" value="UPF0122 PROTEIN YLXM"/>
    <property type="match status" value="1"/>
</dbReference>
<dbReference type="InterPro" id="IPR007394">
    <property type="entry name" value="UPF0122"/>
</dbReference>
<keyword evidence="6" id="KW-1185">Reference proteome</keyword>
<gene>
    <name evidence="5" type="ORF">SAMN05444955_106126</name>
</gene>
<protein>
    <recommendedName>
        <fullName evidence="3">UPF0122 protein SAMN05444955_106126</fullName>
    </recommendedName>
</protein>
<dbReference type="Proteomes" id="UP000199695">
    <property type="component" value="Unassembled WGS sequence"/>
</dbReference>
<reference evidence="5 6" key="1">
    <citation type="submission" date="2016-10" db="EMBL/GenBank/DDBJ databases">
        <authorList>
            <person name="de Groot N.N."/>
        </authorList>
    </citation>
    <scope>NUCLEOTIDE SEQUENCE [LARGE SCALE GENOMIC DNA]</scope>
    <source>
        <strain evidence="5 6">DSM 46701</strain>
    </source>
</reference>
<dbReference type="InterPro" id="IPR013324">
    <property type="entry name" value="RNA_pol_sigma_r3/r4-like"/>
</dbReference>
<dbReference type="InterPro" id="IPR054831">
    <property type="entry name" value="UPF0122_fam_protein"/>
</dbReference>
<organism evidence="5 6">
    <name type="scientific">Lihuaxuella thermophila</name>
    <dbReference type="NCBI Taxonomy" id="1173111"/>
    <lineage>
        <taxon>Bacteria</taxon>
        <taxon>Bacillati</taxon>
        <taxon>Bacillota</taxon>
        <taxon>Bacilli</taxon>
        <taxon>Bacillales</taxon>
        <taxon>Thermoactinomycetaceae</taxon>
        <taxon>Lihuaxuella</taxon>
    </lineage>
</organism>
<sequence>MTAALFSAIVCICKGWRLDGACEVTPVLEKTTAMNLLYDFYGSLLTEKQRAMLELYYHEDWSLGEIAEHQGVSRQAVFEAIKRAQATLTDLEEKLGLMEKHLKRQKLAQELLKRLETMPEARSIAEPYVTRMVDID</sequence>
<dbReference type="SUPFAM" id="SSF88659">
    <property type="entry name" value="Sigma3 and sigma4 domains of RNA polymerase sigma factors"/>
    <property type="match status" value="1"/>
</dbReference>
<evidence type="ECO:0000256" key="1">
    <source>
        <dbReference type="ARBA" id="ARBA00008720"/>
    </source>
</evidence>
<comment type="similarity">
    <text evidence="1 3">Belongs to the UPF0122 family.</text>
</comment>
<evidence type="ECO:0000256" key="4">
    <source>
        <dbReference type="SAM" id="Coils"/>
    </source>
</evidence>
<dbReference type="PANTHER" id="PTHR40083">
    <property type="entry name" value="UPF0122 PROTEIN CBO2450/CLC_2298"/>
    <property type="match status" value="1"/>
</dbReference>
<keyword evidence="4" id="KW-0175">Coiled coil</keyword>
<dbReference type="NCBIfam" id="NF001072">
    <property type="entry name" value="PRK00118.2-2"/>
    <property type="match status" value="1"/>
</dbReference>
<dbReference type="Pfam" id="PF04297">
    <property type="entry name" value="UPF0122"/>
    <property type="match status" value="1"/>
</dbReference>
<dbReference type="Gene3D" id="1.10.10.10">
    <property type="entry name" value="Winged helix-like DNA-binding domain superfamily/Winged helix DNA-binding domain"/>
    <property type="match status" value="1"/>
</dbReference>
<accession>A0A1H8E6A8</accession>
<name>A0A1H8E6A8_9BACL</name>
<dbReference type="NCBIfam" id="NF045758">
    <property type="entry name" value="YlxM"/>
    <property type="match status" value="1"/>
</dbReference>
<dbReference type="EMBL" id="FOCQ01000006">
    <property type="protein sequence ID" value="SEN14327.1"/>
    <property type="molecule type" value="Genomic_DNA"/>
</dbReference>
<evidence type="ECO:0000256" key="3">
    <source>
        <dbReference type="HAMAP-Rule" id="MF_00245"/>
    </source>
</evidence>
<evidence type="ECO:0000313" key="5">
    <source>
        <dbReference type="EMBL" id="SEN14327.1"/>
    </source>
</evidence>